<dbReference type="GO" id="GO:0005886">
    <property type="term" value="C:plasma membrane"/>
    <property type="evidence" value="ECO:0007669"/>
    <property type="project" value="UniProtKB-SubCell"/>
</dbReference>
<dbReference type="Proteomes" id="UP001054884">
    <property type="component" value="Unassembled WGS sequence"/>
</dbReference>
<dbReference type="InterPro" id="IPR036095">
    <property type="entry name" value="PTS_EIIB-like_sf"/>
</dbReference>
<dbReference type="Pfam" id="PF02302">
    <property type="entry name" value="PTS_IIB"/>
    <property type="match status" value="1"/>
</dbReference>
<feature type="transmembrane region" description="Helical" evidence="13">
    <location>
        <begin position="529"/>
        <end position="553"/>
    </location>
</feature>
<dbReference type="SUPFAM" id="SSF55804">
    <property type="entry name" value="Phoshotransferase/anion transport protein"/>
    <property type="match status" value="1"/>
</dbReference>
<evidence type="ECO:0000259" key="15">
    <source>
        <dbReference type="PROSITE" id="PS51099"/>
    </source>
</evidence>
<comment type="subcellular location">
    <subcellularLocation>
        <location evidence="1">Cell inner membrane</location>
        <topology evidence="1">Multi-pass membrane protein</topology>
    </subcellularLocation>
    <subcellularLocation>
        <location evidence="2">Cytoplasm</location>
    </subcellularLocation>
</comment>
<evidence type="ECO:0000256" key="2">
    <source>
        <dbReference type="ARBA" id="ARBA00004496"/>
    </source>
</evidence>
<feature type="transmembrane region" description="Helical" evidence="13">
    <location>
        <begin position="591"/>
        <end position="609"/>
    </location>
</feature>
<dbReference type="AlphaFoldDB" id="A0ABD0AF60"/>
<evidence type="ECO:0000259" key="16">
    <source>
        <dbReference type="PROSITE" id="PS51104"/>
    </source>
</evidence>
<dbReference type="Gene3D" id="3.40.930.10">
    <property type="entry name" value="Mannitol-specific EII, Chain A"/>
    <property type="match status" value="1"/>
</dbReference>
<dbReference type="InterPro" id="IPR013014">
    <property type="entry name" value="PTS_EIIC_2"/>
</dbReference>
<dbReference type="GO" id="GO:0005737">
    <property type="term" value="C:cytoplasm"/>
    <property type="evidence" value="ECO:0007669"/>
    <property type="project" value="UniProtKB-SubCell"/>
</dbReference>
<dbReference type="InterPro" id="IPR050864">
    <property type="entry name" value="Bacterial_PTS_Sugar_Transport"/>
</dbReference>
<evidence type="ECO:0000313" key="18">
    <source>
        <dbReference type="Proteomes" id="UP001054884"/>
    </source>
</evidence>
<dbReference type="NCBIfam" id="TIGR00848">
    <property type="entry name" value="fruA"/>
    <property type="match status" value="1"/>
</dbReference>
<evidence type="ECO:0000256" key="3">
    <source>
        <dbReference type="ARBA" id="ARBA00022448"/>
    </source>
</evidence>
<feature type="transmembrane region" description="Helical" evidence="13">
    <location>
        <begin position="380"/>
        <end position="400"/>
    </location>
</feature>
<keyword evidence="12" id="KW-0175">Coiled coil</keyword>
<dbReference type="InterPro" id="IPR006327">
    <property type="entry name" value="PTS_IIC_fruc"/>
</dbReference>
<keyword evidence="3" id="KW-0813">Transport</keyword>
<dbReference type="NCBIfam" id="TIGR00829">
    <property type="entry name" value="FRU"/>
    <property type="match status" value="1"/>
</dbReference>
<dbReference type="InterPro" id="IPR003501">
    <property type="entry name" value="PTS_EIIB_2/3"/>
</dbReference>
<evidence type="ECO:0000256" key="9">
    <source>
        <dbReference type="ARBA" id="ARBA00022692"/>
    </source>
</evidence>
<dbReference type="GO" id="GO:0016740">
    <property type="term" value="F:transferase activity"/>
    <property type="evidence" value="ECO:0007669"/>
    <property type="project" value="UniProtKB-KW"/>
</dbReference>
<dbReference type="InterPro" id="IPR004715">
    <property type="entry name" value="PTS_IIA_fruc"/>
</dbReference>
<feature type="transmembrane region" description="Helical" evidence="13">
    <location>
        <begin position="629"/>
        <end position="650"/>
    </location>
</feature>
<keyword evidence="6" id="KW-0762">Sugar transport</keyword>
<dbReference type="Pfam" id="PF00359">
    <property type="entry name" value="PTS_EIIA_2"/>
    <property type="match status" value="1"/>
</dbReference>
<dbReference type="RefSeq" id="WP_003613262.1">
    <property type="nucleotide sequence ID" value="NZ_BNHQ01000007.1"/>
</dbReference>
<keyword evidence="8" id="KW-0598">Phosphotransferase system</keyword>
<feature type="transmembrane region" description="Helical" evidence="13">
    <location>
        <begin position="406"/>
        <end position="427"/>
    </location>
</feature>
<sequence>MRIKDILNPESMIMDLQATTKDEAINEMADLEVATGIVNNKEKFVESIWAREKESTTGIGGGIAMPHARNEYINKARVLFAKSEKGVDYDSLDQQPVHLFFMITAPAGADNTHLQALAKLSSLLINPDLVEKLKAAKTADEVIDLFSQAEADKDKEDAEREAKLAAKKEAEAKAASDEKPLIVGVTACINGIAHTYMAEEALIKAGEKRGVEVRIETNGSEGVKHELTADEIKRAKGVIIASDKQVKMARFDGKQLVKHPVVDGINKPDQLIDEILSGKGSVYHAEAGEASESSAASDGSVWSTIYRHLMSGISHMLPFVIGGGILMAISFLVEQYMGGAKSPAFIFLNSAGNLAFAFMVPVLAGYIAESIGDLPALMPGFVGGFMASIANSSLGGSYAVNANAKAASPAGFLGGIAIGFIAGYLILGLKKLFAKLPKNVEGMKPMLLYPIFGLLFVALIMYYIINPVFGALNGVITNFLNGMGTGNLVLLTTILAGMMSIDMGGPFNKAAYVFASGAFANDPTSKTSAILMAAVMVGGMVAPFATAIATTFFKNKFTEDERRAGVSNWILGFSFITEGAIPFASADPLHVIVSSIVGSAVGGALVGLWHVGVPAPHGGFWVIALSSNWLGYLGAVAVGSIVAALMMGFWKKPIEK</sequence>
<dbReference type="CDD" id="cd05569">
    <property type="entry name" value="PTS_IIB_fructose"/>
    <property type="match status" value="1"/>
</dbReference>
<feature type="domain" description="PTS EIIA type-2" evidence="14">
    <location>
        <begin position="5"/>
        <end position="149"/>
    </location>
</feature>
<dbReference type="SUPFAM" id="SSF52794">
    <property type="entry name" value="PTS system IIB component-like"/>
    <property type="match status" value="1"/>
</dbReference>
<dbReference type="PANTHER" id="PTHR30505:SF28">
    <property type="entry name" value="PTS SYSTEM 2-O-ALPHA-MANNOSYL-D-GLYCERATE-SPECIFIC EIIABC COMPONENT"/>
    <property type="match status" value="1"/>
</dbReference>
<feature type="transmembrane region" description="Helical" evidence="13">
    <location>
        <begin position="485"/>
        <end position="508"/>
    </location>
</feature>
<evidence type="ECO:0000256" key="12">
    <source>
        <dbReference type="SAM" id="Coils"/>
    </source>
</evidence>
<dbReference type="PROSITE" id="PS51094">
    <property type="entry name" value="PTS_EIIA_TYPE_2"/>
    <property type="match status" value="1"/>
</dbReference>
<evidence type="ECO:0000256" key="10">
    <source>
        <dbReference type="ARBA" id="ARBA00022989"/>
    </source>
</evidence>
<keyword evidence="7" id="KW-0808">Transferase</keyword>
<comment type="caution">
    <text evidence="17">The sequence shown here is derived from an EMBL/GenBank/DDBJ whole genome shotgun (WGS) entry which is preliminary data.</text>
</comment>
<proteinExistence type="predicted"/>
<dbReference type="Pfam" id="PF02378">
    <property type="entry name" value="PTS_EIIC"/>
    <property type="match status" value="1"/>
</dbReference>
<evidence type="ECO:0000256" key="7">
    <source>
        <dbReference type="ARBA" id="ARBA00022679"/>
    </source>
</evidence>
<dbReference type="InterPro" id="IPR003353">
    <property type="entry name" value="PTS_IIB_fruc"/>
</dbReference>
<dbReference type="EMBL" id="BNHY01000012">
    <property type="protein sequence ID" value="GHN33662.1"/>
    <property type="molecule type" value="Genomic_DNA"/>
</dbReference>
<gene>
    <name evidence="17" type="ORF">ME791_08140</name>
</gene>
<dbReference type="Gene3D" id="3.40.50.2300">
    <property type="match status" value="1"/>
</dbReference>
<evidence type="ECO:0000256" key="8">
    <source>
        <dbReference type="ARBA" id="ARBA00022683"/>
    </source>
</evidence>
<keyword evidence="4" id="KW-1003">Cell membrane</keyword>
<name>A0ABD0AF60_9LACO</name>
<reference evidence="17 18" key="1">
    <citation type="journal article" date="2022" name="J. Dairy Sci.">
        <title>Genetic diversity of Lactobacillus delbrueckii isolated from raw milk in Hokkaido, Japan.</title>
        <authorList>
            <person name="Tsuchihashi H."/>
            <person name="Ichikawa A."/>
            <person name="Takeda M."/>
            <person name="Koizumi A."/>
            <person name="Mizoguchi C."/>
            <person name="Ishida T."/>
            <person name="Kimura K."/>
        </authorList>
    </citation>
    <scope>NUCLEOTIDE SEQUENCE [LARGE SCALE GENOMIC DNA]</scope>
    <source>
        <strain evidence="17 18">ME-791</strain>
    </source>
</reference>
<dbReference type="CDD" id="cd00211">
    <property type="entry name" value="PTS_IIA_fru"/>
    <property type="match status" value="1"/>
</dbReference>
<dbReference type="InterPro" id="IPR016152">
    <property type="entry name" value="PTrfase/Anion_transptr"/>
</dbReference>
<dbReference type="InterPro" id="IPR013011">
    <property type="entry name" value="PTS_EIIB_2"/>
</dbReference>
<evidence type="ECO:0000256" key="13">
    <source>
        <dbReference type="SAM" id="Phobius"/>
    </source>
</evidence>
<evidence type="ECO:0000256" key="5">
    <source>
        <dbReference type="ARBA" id="ARBA00022553"/>
    </source>
</evidence>
<keyword evidence="11 13" id="KW-0472">Membrane</keyword>
<dbReference type="InterPro" id="IPR003352">
    <property type="entry name" value="PTS_EIIC"/>
</dbReference>
<feature type="transmembrane region" description="Helical" evidence="13">
    <location>
        <begin position="316"/>
        <end position="333"/>
    </location>
</feature>
<dbReference type="PROSITE" id="PS51104">
    <property type="entry name" value="PTS_EIIC_TYPE_2"/>
    <property type="match status" value="1"/>
</dbReference>
<feature type="domain" description="PTS EIIC type-2" evidence="16">
    <location>
        <begin position="305"/>
        <end position="656"/>
    </location>
</feature>
<evidence type="ECO:0000256" key="1">
    <source>
        <dbReference type="ARBA" id="ARBA00004429"/>
    </source>
</evidence>
<evidence type="ECO:0000313" key="17">
    <source>
        <dbReference type="EMBL" id="GHN33662.1"/>
    </source>
</evidence>
<accession>A0ABD0AF60</accession>
<evidence type="ECO:0000259" key="14">
    <source>
        <dbReference type="PROSITE" id="PS51094"/>
    </source>
</evidence>
<dbReference type="FunFam" id="3.40.930.10:FF:000009">
    <property type="entry name" value="PTS system, fructose specific IIABC component"/>
    <property type="match status" value="1"/>
</dbReference>
<evidence type="ECO:0000256" key="11">
    <source>
        <dbReference type="ARBA" id="ARBA00023136"/>
    </source>
</evidence>
<evidence type="ECO:0000256" key="4">
    <source>
        <dbReference type="ARBA" id="ARBA00022475"/>
    </source>
</evidence>
<feature type="transmembrane region" description="Helical" evidence="13">
    <location>
        <begin position="345"/>
        <end position="368"/>
    </location>
</feature>
<keyword evidence="10 13" id="KW-1133">Transmembrane helix</keyword>
<feature type="domain" description="PTS EIIB type-2" evidence="15">
    <location>
        <begin position="182"/>
        <end position="277"/>
    </location>
</feature>
<feature type="coiled-coil region" evidence="12">
    <location>
        <begin position="148"/>
        <end position="178"/>
    </location>
</feature>
<protein>
    <submittedName>
        <fullName evidence="17">Fructose-specific PTS system IIC component</fullName>
    </submittedName>
</protein>
<dbReference type="PROSITE" id="PS51099">
    <property type="entry name" value="PTS_EIIB_TYPE_2"/>
    <property type="match status" value="1"/>
</dbReference>
<keyword evidence="5" id="KW-0597">Phosphoprotein</keyword>
<feature type="transmembrane region" description="Helical" evidence="13">
    <location>
        <begin position="447"/>
        <end position="465"/>
    </location>
</feature>
<dbReference type="InterPro" id="IPR002178">
    <property type="entry name" value="PTS_EIIA_type-2_dom"/>
</dbReference>
<dbReference type="PROSITE" id="PS00372">
    <property type="entry name" value="PTS_EIIA_TYPE_2_HIS"/>
    <property type="match status" value="1"/>
</dbReference>
<evidence type="ECO:0000256" key="6">
    <source>
        <dbReference type="ARBA" id="ARBA00022597"/>
    </source>
</evidence>
<organism evidence="17 18">
    <name type="scientific">Lactobacillus delbrueckii</name>
    <dbReference type="NCBI Taxonomy" id="1584"/>
    <lineage>
        <taxon>Bacteria</taxon>
        <taxon>Bacillati</taxon>
        <taxon>Bacillota</taxon>
        <taxon>Bacilli</taxon>
        <taxon>Lactobacillales</taxon>
        <taxon>Lactobacillaceae</taxon>
        <taxon>Lactobacillus</taxon>
    </lineage>
</organism>
<keyword evidence="9 13" id="KW-0812">Transmembrane</keyword>
<dbReference type="NCBIfam" id="TIGR01427">
    <property type="entry name" value="PTS_IIC_fructo"/>
    <property type="match status" value="1"/>
</dbReference>
<dbReference type="GO" id="GO:0009401">
    <property type="term" value="P:phosphoenolpyruvate-dependent sugar phosphotransferase system"/>
    <property type="evidence" value="ECO:0007669"/>
    <property type="project" value="UniProtKB-KW"/>
</dbReference>
<dbReference type="PANTHER" id="PTHR30505">
    <property type="entry name" value="FRUCTOSE-LIKE PERMEASE"/>
    <property type="match status" value="1"/>
</dbReference>
<dbReference type="FunFam" id="3.40.50.2300:FF:000014">
    <property type="entry name" value="PTS system fructose-like transporter subunit IIB"/>
    <property type="match status" value="1"/>
</dbReference>